<evidence type="ECO:0000256" key="2">
    <source>
        <dbReference type="ARBA" id="ARBA00023315"/>
    </source>
</evidence>
<dbReference type="HOGENOM" id="CLU_117133_0_0_9"/>
<dbReference type="KEGG" id="ble:BleG1_3475"/>
<name>A0A060M0Q1_9BACI</name>
<dbReference type="Pfam" id="PF13673">
    <property type="entry name" value="Acetyltransf_10"/>
    <property type="match status" value="1"/>
</dbReference>
<organism evidence="4 5">
    <name type="scientific">Shouchella lehensis G1</name>
    <dbReference type="NCBI Taxonomy" id="1246626"/>
    <lineage>
        <taxon>Bacteria</taxon>
        <taxon>Bacillati</taxon>
        <taxon>Bacillota</taxon>
        <taxon>Bacilli</taxon>
        <taxon>Bacillales</taxon>
        <taxon>Bacillaceae</taxon>
        <taxon>Shouchella</taxon>
    </lineage>
</organism>
<dbReference type="GO" id="GO:0016747">
    <property type="term" value="F:acyltransferase activity, transferring groups other than amino-acyl groups"/>
    <property type="evidence" value="ECO:0007669"/>
    <property type="project" value="InterPro"/>
</dbReference>
<sequence length="155" mass="17157">MNIIEATEQDAAAIHLVMIAAFREYEKALPPSSALDETVLSIHNQLLNGEQALLSLENSQPIGVVRYTLQSNVLSFFRLSVLPEKRGQGIAILLLNELETIAIKAAVPFLQCKVRVSVPKNIALYQSLGYSIKEEQMSRGIPIVLMEKPLFPNIT</sequence>
<evidence type="ECO:0000313" key="5">
    <source>
        <dbReference type="Proteomes" id="UP000027142"/>
    </source>
</evidence>
<dbReference type="PANTHER" id="PTHR43877">
    <property type="entry name" value="AMINOALKYLPHOSPHONATE N-ACETYLTRANSFERASE-RELATED-RELATED"/>
    <property type="match status" value="1"/>
</dbReference>
<gene>
    <name evidence="4" type="ORF">BleG1_3475</name>
</gene>
<keyword evidence="5" id="KW-1185">Reference proteome</keyword>
<dbReference type="InterPro" id="IPR000182">
    <property type="entry name" value="GNAT_dom"/>
</dbReference>
<dbReference type="InterPro" id="IPR050832">
    <property type="entry name" value="Bact_Acetyltransf"/>
</dbReference>
<evidence type="ECO:0000259" key="3">
    <source>
        <dbReference type="PROSITE" id="PS51186"/>
    </source>
</evidence>
<dbReference type="Gene3D" id="3.40.630.30">
    <property type="match status" value="1"/>
</dbReference>
<keyword evidence="1 4" id="KW-0808">Transferase</keyword>
<dbReference type="SUPFAM" id="SSF55729">
    <property type="entry name" value="Acyl-CoA N-acyltransferases (Nat)"/>
    <property type="match status" value="1"/>
</dbReference>
<feature type="domain" description="N-acetyltransferase" evidence="3">
    <location>
        <begin position="1"/>
        <end position="151"/>
    </location>
</feature>
<dbReference type="Proteomes" id="UP000027142">
    <property type="component" value="Chromosome"/>
</dbReference>
<reference evidence="4 5" key="1">
    <citation type="journal article" date="2014" name="Gene">
        <title>A comparative genomic analysis of the alkalitolerant soil bacterium Bacillus lehensis G1.</title>
        <authorList>
            <person name="Noor Y.M."/>
            <person name="Samsulrizal N.H."/>
            <person name="Jema'on N.A."/>
            <person name="Low K.O."/>
            <person name="Ramli A.N."/>
            <person name="Alias N.I."/>
            <person name="Damis S.I."/>
            <person name="Fuzi S.F."/>
            <person name="Isa M.N."/>
            <person name="Murad A.M."/>
            <person name="Raih M.F."/>
            <person name="Bakar F.D."/>
            <person name="Najimudin N."/>
            <person name="Mahadi N.M."/>
            <person name="Illias R.M."/>
        </authorList>
    </citation>
    <scope>NUCLEOTIDE SEQUENCE [LARGE SCALE GENOMIC DNA]</scope>
    <source>
        <strain evidence="4 5">G1</strain>
    </source>
</reference>
<dbReference type="PROSITE" id="PS51186">
    <property type="entry name" value="GNAT"/>
    <property type="match status" value="1"/>
</dbReference>
<dbReference type="STRING" id="1246626.BleG1_3475"/>
<dbReference type="EMBL" id="CP003923">
    <property type="protein sequence ID" value="AIC96022.1"/>
    <property type="molecule type" value="Genomic_DNA"/>
</dbReference>
<dbReference type="eggNOG" id="COG0456">
    <property type="taxonomic scope" value="Bacteria"/>
</dbReference>
<protein>
    <submittedName>
        <fullName evidence="4">Acetyltransferase</fullName>
    </submittedName>
</protein>
<dbReference type="InterPro" id="IPR016181">
    <property type="entry name" value="Acyl_CoA_acyltransferase"/>
</dbReference>
<keyword evidence="2" id="KW-0012">Acyltransferase</keyword>
<evidence type="ECO:0000256" key="1">
    <source>
        <dbReference type="ARBA" id="ARBA00022679"/>
    </source>
</evidence>
<evidence type="ECO:0000313" key="4">
    <source>
        <dbReference type="EMBL" id="AIC96022.1"/>
    </source>
</evidence>
<dbReference type="CDD" id="cd04301">
    <property type="entry name" value="NAT_SF"/>
    <property type="match status" value="1"/>
</dbReference>
<proteinExistence type="predicted"/>
<dbReference type="OrthoDB" id="2594246at2"/>
<dbReference type="RefSeq" id="WP_038483598.1">
    <property type="nucleotide sequence ID" value="NZ_CP003923.1"/>
</dbReference>
<dbReference type="AlphaFoldDB" id="A0A060M0Q1"/>
<dbReference type="PATRIC" id="fig|1246626.3.peg.3463"/>
<accession>A0A060M0Q1</accession>